<dbReference type="SUPFAM" id="SSF52058">
    <property type="entry name" value="L domain-like"/>
    <property type="match status" value="1"/>
</dbReference>
<evidence type="ECO:0000256" key="1">
    <source>
        <dbReference type="ARBA" id="ARBA00022729"/>
    </source>
</evidence>
<protein>
    <submittedName>
        <fullName evidence="2">Uncharacterized protein</fullName>
    </submittedName>
</protein>
<dbReference type="AlphaFoldDB" id="A0A4Y1RWY2"/>
<gene>
    <name evidence="2" type="ORF">Prudu_021198</name>
</gene>
<accession>A0A4Y1RWY2</accession>
<reference evidence="2" key="1">
    <citation type="journal article" date="2019" name="Science">
        <title>Mutation of a bHLH transcription factor allowed almond domestication.</title>
        <authorList>
            <person name="Sanchez-Perez R."/>
            <person name="Pavan S."/>
            <person name="Mazzeo R."/>
            <person name="Moldovan C."/>
            <person name="Aiese Cigliano R."/>
            <person name="Del Cueto J."/>
            <person name="Ricciardi F."/>
            <person name="Lotti C."/>
            <person name="Ricciardi L."/>
            <person name="Dicenta F."/>
            <person name="Lopez-Marques R.L."/>
            <person name="Lindberg Moller B."/>
        </authorList>
    </citation>
    <scope>NUCLEOTIDE SEQUENCE</scope>
</reference>
<sequence length="194" mass="21190">SLFSSTISTNHACNQSERSSLLSLALNLSSPTLNWNSDNCCSWKASLGSKEVSFLFPLVLSHNSLYGSLEIGFLLSLNRLEILDLSYNLLSEELPFSLPSSSNIQVVDLPSNCFHATIPSPDLSRPLCLHSSSFIRVLDFSLNKCSGKISPELGECSKLQVFHAGYNNLSGELPDDTYNATTLQEIALPMNSLN</sequence>
<dbReference type="InterPro" id="IPR053211">
    <property type="entry name" value="DNA_repair-toleration"/>
</dbReference>
<feature type="non-terminal residue" evidence="2">
    <location>
        <position position="1"/>
    </location>
</feature>
<dbReference type="Pfam" id="PF00560">
    <property type="entry name" value="LRR_1"/>
    <property type="match status" value="1"/>
</dbReference>
<dbReference type="PANTHER" id="PTHR48060">
    <property type="entry name" value="DNA DAMAGE-REPAIR/TOLERATION PROTEIN DRT100"/>
    <property type="match status" value="1"/>
</dbReference>
<dbReference type="PANTHER" id="PTHR48060:SF19">
    <property type="entry name" value="LEUCINE-RICH REPEAT-CONTAINING N-TERMINAL PLANT-TYPE DOMAIN-CONTAINING PROTEIN"/>
    <property type="match status" value="1"/>
</dbReference>
<dbReference type="InterPro" id="IPR032675">
    <property type="entry name" value="LRR_dom_sf"/>
</dbReference>
<proteinExistence type="predicted"/>
<name>A0A4Y1RWY2_PRUDU</name>
<evidence type="ECO:0000313" key="2">
    <source>
        <dbReference type="EMBL" id="BBH08864.1"/>
    </source>
</evidence>
<organism evidence="2">
    <name type="scientific">Prunus dulcis</name>
    <name type="common">Almond</name>
    <name type="synonym">Amygdalus dulcis</name>
    <dbReference type="NCBI Taxonomy" id="3755"/>
    <lineage>
        <taxon>Eukaryota</taxon>
        <taxon>Viridiplantae</taxon>
        <taxon>Streptophyta</taxon>
        <taxon>Embryophyta</taxon>
        <taxon>Tracheophyta</taxon>
        <taxon>Spermatophyta</taxon>
        <taxon>Magnoliopsida</taxon>
        <taxon>eudicotyledons</taxon>
        <taxon>Gunneridae</taxon>
        <taxon>Pentapetalae</taxon>
        <taxon>rosids</taxon>
        <taxon>fabids</taxon>
        <taxon>Rosales</taxon>
        <taxon>Rosaceae</taxon>
        <taxon>Amygdaloideae</taxon>
        <taxon>Amygdaleae</taxon>
        <taxon>Prunus</taxon>
    </lineage>
</organism>
<keyword evidence="1" id="KW-0732">Signal</keyword>
<dbReference type="EMBL" id="AP019304">
    <property type="protein sequence ID" value="BBH08864.1"/>
    <property type="molecule type" value="Genomic_DNA"/>
</dbReference>
<dbReference type="InterPro" id="IPR001611">
    <property type="entry name" value="Leu-rich_rpt"/>
</dbReference>
<dbReference type="Gene3D" id="3.80.10.10">
    <property type="entry name" value="Ribonuclease Inhibitor"/>
    <property type="match status" value="2"/>
</dbReference>